<accession>A0A3M6TUU5</accession>
<evidence type="ECO:0000313" key="2">
    <source>
        <dbReference type="EMBL" id="RMX45195.1"/>
    </source>
</evidence>
<name>A0A3M6TUU5_POCDA</name>
<reference evidence="2 3" key="1">
    <citation type="journal article" date="2018" name="Sci. Rep.">
        <title>Comparative analysis of the Pocillopora damicornis genome highlights role of immune system in coral evolution.</title>
        <authorList>
            <person name="Cunning R."/>
            <person name="Bay R.A."/>
            <person name="Gillette P."/>
            <person name="Baker A.C."/>
            <person name="Traylor-Knowles N."/>
        </authorList>
    </citation>
    <scope>NUCLEOTIDE SEQUENCE [LARGE SCALE GENOMIC DNA]</scope>
    <source>
        <strain evidence="2">RSMAS</strain>
        <tissue evidence="2">Whole animal</tissue>
    </source>
</reference>
<evidence type="ECO:0000313" key="3">
    <source>
        <dbReference type="Proteomes" id="UP000275408"/>
    </source>
</evidence>
<gene>
    <name evidence="2" type="ORF">pdam_00024915</name>
</gene>
<feature type="transmembrane region" description="Helical" evidence="1">
    <location>
        <begin position="40"/>
        <end position="61"/>
    </location>
</feature>
<dbReference type="Proteomes" id="UP000275408">
    <property type="component" value="Unassembled WGS sequence"/>
</dbReference>
<keyword evidence="1" id="KW-0472">Membrane</keyword>
<organism evidence="2 3">
    <name type="scientific">Pocillopora damicornis</name>
    <name type="common">Cauliflower coral</name>
    <name type="synonym">Millepora damicornis</name>
    <dbReference type="NCBI Taxonomy" id="46731"/>
    <lineage>
        <taxon>Eukaryota</taxon>
        <taxon>Metazoa</taxon>
        <taxon>Cnidaria</taxon>
        <taxon>Anthozoa</taxon>
        <taxon>Hexacorallia</taxon>
        <taxon>Scleractinia</taxon>
        <taxon>Astrocoeniina</taxon>
        <taxon>Pocilloporidae</taxon>
        <taxon>Pocillopora</taxon>
    </lineage>
</organism>
<comment type="caution">
    <text evidence="2">The sequence shown here is derived from an EMBL/GenBank/DDBJ whole genome shotgun (WGS) entry which is preliminary data.</text>
</comment>
<evidence type="ECO:0008006" key="4">
    <source>
        <dbReference type="Google" id="ProtNLM"/>
    </source>
</evidence>
<evidence type="ECO:0000256" key="1">
    <source>
        <dbReference type="SAM" id="Phobius"/>
    </source>
</evidence>
<dbReference type="Gene3D" id="1.20.1070.10">
    <property type="entry name" value="Rhodopsin 7-helix transmembrane proteins"/>
    <property type="match status" value="1"/>
</dbReference>
<keyword evidence="1" id="KW-0812">Transmembrane</keyword>
<feature type="transmembrane region" description="Helical" evidence="1">
    <location>
        <begin position="92"/>
        <end position="109"/>
    </location>
</feature>
<proteinExistence type="predicted"/>
<dbReference type="AlphaFoldDB" id="A0A3M6TUU5"/>
<dbReference type="SUPFAM" id="SSF81321">
    <property type="entry name" value="Family A G protein-coupled receptor-like"/>
    <property type="match status" value="1"/>
</dbReference>
<dbReference type="OrthoDB" id="10042731at2759"/>
<dbReference type="EMBL" id="RCHS01002856">
    <property type="protein sequence ID" value="RMX45195.1"/>
    <property type="molecule type" value="Genomic_DNA"/>
</dbReference>
<sequence length="112" mass="12932">MERFLAVHIHLRYQELVTHKRAVLVVISMGLRSTRDAIDLVIAVASFILTFVLYIGIYLTVRRHKNQMQSIQIRGEAQSDGMKNFAGRIKSAVSIFYVYPAHIICYLPFQTY</sequence>
<keyword evidence="3" id="KW-1185">Reference proteome</keyword>
<protein>
    <recommendedName>
        <fullName evidence="4">G-protein coupled receptors family 1 profile domain-containing protein</fullName>
    </recommendedName>
</protein>
<keyword evidence="1" id="KW-1133">Transmembrane helix</keyword>